<dbReference type="GO" id="GO:0016020">
    <property type="term" value="C:membrane"/>
    <property type="evidence" value="ECO:0007669"/>
    <property type="project" value="UniProtKB-SubCell"/>
</dbReference>
<feature type="region of interest" description="Disordered" evidence="3">
    <location>
        <begin position="1"/>
        <end position="185"/>
    </location>
</feature>
<keyword evidence="4" id="KW-1133">Transmembrane helix</keyword>
<dbReference type="OrthoDB" id="5192320at2"/>
<evidence type="ECO:0000256" key="1">
    <source>
        <dbReference type="ARBA" id="ARBA00004370"/>
    </source>
</evidence>
<dbReference type="Proteomes" id="UP000031419">
    <property type="component" value="Unassembled WGS sequence"/>
</dbReference>
<dbReference type="PANTHER" id="PTHR37042">
    <property type="entry name" value="OUTER MEMBRANE PROTEIN RV1973"/>
    <property type="match status" value="1"/>
</dbReference>
<dbReference type="RefSeq" id="WP_029719113.1">
    <property type="nucleotide sequence ID" value="NZ_JNVU01000014.1"/>
</dbReference>
<comment type="caution">
    <text evidence="5">The sequence shown here is derived from an EMBL/GenBank/DDBJ whole genome shotgun (WGS) entry which is preliminary data.</text>
</comment>
<dbReference type="PANTHER" id="PTHR37042:SF4">
    <property type="entry name" value="OUTER MEMBRANE PROTEIN RV1973"/>
    <property type="match status" value="1"/>
</dbReference>
<feature type="compositionally biased region" description="Acidic residues" evidence="3">
    <location>
        <begin position="156"/>
        <end position="179"/>
    </location>
</feature>
<protein>
    <recommendedName>
        <fullName evidence="7">Mce-associated membrane protein</fullName>
    </recommendedName>
</protein>
<organism evidence="5 6">
    <name type="scientific">Saccharopolyspora rectivirgula</name>
    <dbReference type="NCBI Taxonomy" id="28042"/>
    <lineage>
        <taxon>Bacteria</taxon>
        <taxon>Bacillati</taxon>
        <taxon>Actinomycetota</taxon>
        <taxon>Actinomycetes</taxon>
        <taxon>Pseudonocardiales</taxon>
        <taxon>Pseudonocardiaceae</taxon>
        <taxon>Saccharopolyspora</taxon>
    </lineage>
</organism>
<reference evidence="5 6" key="1">
    <citation type="submission" date="2014-06" db="EMBL/GenBank/DDBJ databases">
        <title>Saccharopolyspora rectivirgula DSM-43113 Genome sequencing.</title>
        <authorList>
            <person name="Barrera C."/>
            <person name="Millon L."/>
            <person name="Rognon B."/>
            <person name="Zaugg C."/>
            <person name="Monod M."/>
        </authorList>
    </citation>
    <scope>NUCLEOTIDE SEQUENCE [LARGE SCALE GENOMIC DNA]</scope>
    <source>
        <strain evidence="5 6">DSM 43113</strain>
    </source>
</reference>
<proteinExistence type="predicted"/>
<dbReference type="EMBL" id="JNVU01000014">
    <property type="protein sequence ID" value="KEI45233.1"/>
    <property type="molecule type" value="Genomic_DNA"/>
</dbReference>
<accession>A0A073AZQ0</accession>
<keyword evidence="4" id="KW-0812">Transmembrane</keyword>
<evidence type="ECO:0000256" key="4">
    <source>
        <dbReference type="SAM" id="Phobius"/>
    </source>
</evidence>
<sequence>MSSPRRPKSNRRVPARRPRVAGLRKREQAAAVQRKQSSGRTGNPDPRTTAEDQSTGLATVEVEADSAPREAEPAEQPATGGGAEAADDSAGAEEASADERAEPDGTVERDERSGAAEPEAEAPGDDRREGPDDREEPDGAEADRSAGGGTGAETAAESEADDGDTAADGAEEGEVEDGEDRSAPRRRRKPLIATLLVAAVVCAGLAGWFGYENYRLRYLGPAANQSLIDVAATSEVNGQVSEAMERLFSYDFNDTAKTERAAKEILVGSAVEKYDDLFRVVREQAPEQQLVVTTTVRSSAVTWLQGNRAEVLLFVDQHAMRSTTGESTVGPAQVTVGAVKQDGKWKIDRIVLR</sequence>
<keyword evidence="6" id="KW-1185">Reference proteome</keyword>
<evidence type="ECO:0000313" key="5">
    <source>
        <dbReference type="EMBL" id="KEI45233.1"/>
    </source>
</evidence>
<evidence type="ECO:0000256" key="2">
    <source>
        <dbReference type="ARBA" id="ARBA00023136"/>
    </source>
</evidence>
<dbReference type="eggNOG" id="ENOG5033U7D">
    <property type="taxonomic scope" value="Bacteria"/>
</dbReference>
<evidence type="ECO:0000313" key="6">
    <source>
        <dbReference type="Proteomes" id="UP000031419"/>
    </source>
</evidence>
<gene>
    <name evidence="5" type="ORF">GU90_05470</name>
</gene>
<feature type="compositionally biased region" description="Basic residues" evidence="3">
    <location>
        <begin position="1"/>
        <end position="23"/>
    </location>
</feature>
<dbReference type="AlphaFoldDB" id="A0A073AZQ0"/>
<evidence type="ECO:0000256" key="3">
    <source>
        <dbReference type="SAM" id="MobiDB-lite"/>
    </source>
</evidence>
<name>A0A073AZQ0_9PSEU</name>
<dbReference type="STRING" id="28042.GU90_05470"/>
<comment type="subcellular location">
    <subcellularLocation>
        <location evidence="1">Membrane</location>
    </subcellularLocation>
</comment>
<evidence type="ECO:0008006" key="7">
    <source>
        <dbReference type="Google" id="ProtNLM"/>
    </source>
</evidence>
<feature type="transmembrane region" description="Helical" evidence="4">
    <location>
        <begin position="191"/>
        <end position="211"/>
    </location>
</feature>
<keyword evidence="2 4" id="KW-0472">Membrane</keyword>
<feature type="compositionally biased region" description="Basic and acidic residues" evidence="3">
    <location>
        <begin position="97"/>
        <end position="114"/>
    </location>
</feature>